<keyword evidence="1" id="KW-0472">Membrane</keyword>
<evidence type="ECO:0000313" key="3">
    <source>
        <dbReference type="EMBL" id="QPC43294.1"/>
    </source>
</evidence>
<evidence type="ECO:0000313" key="4">
    <source>
        <dbReference type="Proteomes" id="UP000593594"/>
    </source>
</evidence>
<feature type="domain" description="VTT" evidence="2">
    <location>
        <begin position="36"/>
        <end position="153"/>
    </location>
</feature>
<dbReference type="Pfam" id="PF09335">
    <property type="entry name" value="VTT_dom"/>
    <property type="match status" value="1"/>
</dbReference>
<sequence length="193" mass="21562">MLRRLYDWTLSLARRPGATRALAAISFAESSFFPVPPDVLLIPMVLAERTKAWLYGTVTTVASVLGGLFGYAIGYFLLDTIGRPIIDFYGYTEEFHKFAGLYNEYGAWIVFAAGLTPLPYKVVTIASGVTMLNLPAFMLASVASRGLRFYAVAALLYWFGPPIRDLMDRYLNWVFWGFVALAVGGFVVLPYLW</sequence>
<reference evidence="3 4" key="1">
    <citation type="submission" date="2020-06" db="EMBL/GenBank/DDBJ databases">
        <title>Genome sequence of 2 isolates from Red Sea Mangroves.</title>
        <authorList>
            <person name="Sefrji F."/>
            <person name="Michoud G."/>
            <person name="Merlino G."/>
            <person name="Daffonchio D."/>
        </authorList>
    </citation>
    <scope>NUCLEOTIDE SEQUENCE [LARGE SCALE GENOMIC DNA]</scope>
    <source>
        <strain evidence="3 4">R1DC25</strain>
    </source>
</reference>
<name>A0A7S8C4Z7_9HYPH</name>
<dbReference type="EMBL" id="CP058214">
    <property type="protein sequence ID" value="QPC43294.1"/>
    <property type="molecule type" value="Genomic_DNA"/>
</dbReference>
<evidence type="ECO:0000256" key="1">
    <source>
        <dbReference type="SAM" id="Phobius"/>
    </source>
</evidence>
<keyword evidence="1" id="KW-1133">Transmembrane helix</keyword>
<feature type="transmembrane region" description="Helical" evidence="1">
    <location>
        <begin position="136"/>
        <end position="158"/>
    </location>
</feature>
<proteinExistence type="predicted"/>
<organism evidence="3 4">
    <name type="scientific">Kaustia mangrovi</name>
    <dbReference type="NCBI Taxonomy" id="2593653"/>
    <lineage>
        <taxon>Bacteria</taxon>
        <taxon>Pseudomonadati</taxon>
        <taxon>Pseudomonadota</taxon>
        <taxon>Alphaproteobacteria</taxon>
        <taxon>Hyphomicrobiales</taxon>
        <taxon>Parvibaculaceae</taxon>
        <taxon>Kaustia</taxon>
    </lineage>
</organism>
<feature type="transmembrane region" description="Helical" evidence="1">
    <location>
        <begin position="170"/>
        <end position="192"/>
    </location>
</feature>
<accession>A0A7S8C4Z7</accession>
<feature type="transmembrane region" description="Helical" evidence="1">
    <location>
        <begin position="52"/>
        <end position="78"/>
    </location>
</feature>
<dbReference type="PANTHER" id="PTHR42709">
    <property type="entry name" value="ALKALINE PHOSPHATASE LIKE PROTEIN"/>
    <property type="match status" value="1"/>
</dbReference>
<protein>
    <submittedName>
        <fullName evidence="3">DedA family protein</fullName>
    </submittedName>
</protein>
<keyword evidence="4" id="KW-1185">Reference proteome</keyword>
<dbReference type="AlphaFoldDB" id="A0A7S8C4Z7"/>
<dbReference type="InterPro" id="IPR032816">
    <property type="entry name" value="VTT_dom"/>
</dbReference>
<keyword evidence="1" id="KW-0812">Transmembrane</keyword>
<dbReference type="KEGG" id="kmn:HW532_11670"/>
<dbReference type="RefSeq" id="WP_213160655.1">
    <property type="nucleotide sequence ID" value="NZ_CP058214.1"/>
</dbReference>
<evidence type="ECO:0000259" key="2">
    <source>
        <dbReference type="Pfam" id="PF09335"/>
    </source>
</evidence>
<dbReference type="PANTHER" id="PTHR42709:SF11">
    <property type="entry name" value="DEDA FAMILY PROTEIN"/>
    <property type="match status" value="1"/>
</dbReference>
<gene>
    <name evidence="3" type="ORF">HW532_11670</name>
</gene>
<dbReference type="GO" id="GO:0005886">
    <property type="term" value="C:plasma membrane"/>
    <property type="evidence" value="ECO:0007669"/>
    <property type="project" value="TreeGrafter"/>
</dbReference>
<dbReference type="Proteomes" id="UP000593594">
    <property type="component" value="Chromosome"/>
</dbReference>
<dbReference type="InterPro" id="IPR051311">
    <property type="entry name" value="DedA_domain"/>
</dbReference>